<dbReference type="EMBL" id="VNFK01000004">
    <property type="protein sequence ID" value="TVU64847.1"/>
    <property type="molecule type" value="Genomic_DNA"/>
</dbReference>
<dbReference type="Proteomes" id="UP000316500">
    <property type="component" value="Unassembled WGS sequence"/>
</dbReference>
<reference evidence="1 2" key="1">
    <citation type="submission" date="2019-07" db="EMBL/GenBank/DDBJ databases">
        <title>Diversity of Bacteria from Kongsfjorden, Arctic.</title>
        <authorList>
            <person name="Yu Y."/>
        </authorList>
    </citation>
    <scope>NUCLEOTIDE SEQUENCE [LARGE SCALE GENOMIC DNA]</scope>
    <source>
        <strain evidence="1 2">SM1928</strain>
    </source>
</reference>
<dbReference type="AlphaFoldDB" id="A0A558H6U3"/>
<evidence type="ECO:0000313" key="1">
    <source>
        <dbReference type="EMBL" id="TVU64847.1"/>
    </source>
</evidence>
<evidence type="ECO:0000313" key="2">
    <source>
        <dbReference type="Proteomes" id="UP000316500"/>
    </source>
</evidence>
<gene>
    <name evidence="1" type="ORF">FQP90_07290</name>
</gene>
<name>A0A558H6U3_PAENT</name>
<accession>A0A558H6U3</accession>
<dbReference type="InterPro" id="IPR048868">
    <property type="entry name" value="OGG-like_put"/>
</dbReference>
<protein>
    <submittedName>
        <fullName evidence="1">Uncharacterized protein</fullName>
    </submittedName>
</protein>
<proteinExistence type="predicted"/>
<sequence>MESLPNPIDRAGVLEAFKQVADPDSALDAYVASYLWGYAQANFGPYRAERVIRLNTDLENGQNFAADLHELAEKAMTSGGNAAFEHIVKRRQANRKFFDQWGPAFATKYISFATKASSRVATTPILDSIVAKWFSEHCKEIGPLWLNWNSAGSYRRYTACMAQWAAELGIEAEQVEQLIFRRD</sequence>
<comment type="caution">
    <text evidence="1">The sequence shown here is derived from an EMBL/GenBank/DDBJ whole genome shotgun (WGS) entry which is preliminary data.</text>
</comment>
<organism evidence="1 2">
    <name type="scientific">Paenarthrobacter nitroguajacolicus</name>
    <name type="common">Arthrobacter nitroguajacolicus</name>
    <dbReference type="NCBI Taxonomy" id="211146"/>
    <lineage>
        <taxon>Bacteria</taxon>
        <taxon>Bacillati</taxon>
        <taxon>Actinomycetota</taxon>
        <taxon>Actinomycetes</taxon>
        <taxon>Micrococcales</taxon>
        <taxon>Micrococcaceae</taxon>
        <taxon>Paenarthrobacter</taxon>
    </lineage>
</organism>
<dbReference type="Pfam" id="PF21790">
    <property type="entry name" value="OGG"/>
    <property type="match status" value="1"/>
</dbReference>